<dbReference type="GO" id="GO:0000724">
    <property type="term" value="P:double-strand break repair via homologous recombination"/>
    <property type="evidence" value="ECO:0007669"/>
    <property type="project" value="TreeGrafter"/>
</dbReference>
<organism evidence="5">
    <name type="scientific">Cuerna arida</name>
    <dbReference type="NCBI Taxonomy" id="1464854"/>
    <lineage>
        <taxon>Eukaryota</taxon>
        <taxon>Metazoa</taxon>
        <taxon>Ecdysozoa</taxon>
        <taxon>Arthropoda</taxon>
        <taxon>Hexapoda</taxon>
        <taxon>Insecta</taxon>
        <taxon>Pterygota</taxon>
        <taxon>Neoptera</taxon>
        <taxon>Paraneoptera</taxon>
        <taxon>Hemiptera</taxon>
        <taxon>Auchenorrhyncha</taxon>
        <taxon>Membracoidea</taxon>
        <taxon>Cicadellidae</taxon>
        <taxon>Cicadellinae</taxon>
        <taxon>Proconiini</taxon>
        <taxon>Cuerna</taxon>
    </lineage>
</organism>
<comment type="subcellular location">
    <subcellularLocation>
        <location evidence="1">Nucleus</location>
    </subcellularLocation>
</comment>
<proteinExistence type="inferred from homology"/>
<dbReference type="SUPFAM" id="SSF50249">
    <property type="entry name" value="Nucleic acid-binding proteins"/>
    <property type="match status" value="1"/>
</dbReference>
<dbReference type="AlphaFoldDB" id="A0A1B6FDH9"/>
<dbReference type="PANTHER" id="PTHR15114:SF1">
    <property type="entry name" value="REPLICATION PROTEIN A 14 KDA SUBUNIT"/>
    <property type="match status" value="1"/>
</dbReference>
<evidence type="ECO:0000313" key="4">
    <source>
        <dbReference type="EMBL" id="JAS46712.1"/>
    </source>
</evidence>
<dbReference type="EMBL" id="GECZ01008615">
    <property type="protein sequence ID" value="JAS61154.1"/>
    <property type="molecule type" value="Transcribed_RNA"/>
</dbReference>
<dbReference type="Pfam" id="PF08661">
    <property type="entry name" value="Rep_fac-A_3"/>
    <property type="match status" value="1"/>
</dbReference>
<dbReference type="GO" id="GO:0035861">
    <property type="term" value="C:site of double-strand break"/>
    <property type="evidence" value="ECO:0007669"/>
    <property type="project" value="TreeGrafter"/>
</dbReference>
<dbReference type="GO" id="GO:0003697">
    <property type="term" value="F:single-stranded DNA binding"/>
    <property type="evidence" value="ECO:0007669"/>
    <property type="project" value="TreeGrafter"/>
</dbReference>
<dbReference type="EMBL" id="GECZ01021519">
    <property type="protein sequence ID" value="JAS48250.1"/>
    <property type="molecule type" value="Transcribed_RNA"/>
</dbReference>
<dbReference type="Gene3D" id="2.40.50.140">
    <property type="entry name" value="Nucleic acid-binding proteins"/>
    <property type="match status" value="1"/>
</dbReference>
<dbReference type="GO" id="GO:0006298">
    <property type="term" value="P:mismatch repair"/>
    <property type="evidence" value="ECO:0007669"/>
    <property type="project" value="TreeGrafter"/>
</dbReference>
<sequence length="120" mass="13344">MVLLDSNTMAEAIRTKVNGSLLPKFISRNISLMGKVIKTNPNGRSFDIQTGDRQVVTVNLRQPLDDMVEGLVEVQGVVQGKGLVLCDYYINFPPELAETFDLELDNETAVLLNAIPNPWR</sequence>
<evidence type="ECO:0000313" key="5">
    <source>
        <dbReference type="EMBL" id="JAS48250.1"/>
    </source>
</evidence>
<evidence type="ECO:0000256" key="2">
    <source>
        <dbReference type="ARBA" id="ARBA00009761"/>
    </source>
</evidence>
<evidence type="ECO:0000256" key="3">
    <source>
        <dbReference type="ARBA" id="ARBA00023242"/>
    </source>
</evidence>
<dbReference type="EMBL" id="GECZ01023057">
    <property type="protein sequence ID" value="JAS46712.1"/>
    <property type="molecule type" value="Transcribed_RNA"/>
</dbReference>
<gene>
    <name evidence="6" type="ORF">g.17434</name>
    <name evidence="4" type="ORF">g.17435</name>
    <name evidence="5" type="ORF">g.17436</name>
</gene>
<protein>
    <recommendedName>
        <fullName evidence="7">Replication protein A 14 kDa subunit</fullName>
    </recommendedName>
</protein>
<name>A0A1B6FDH9_9HEMI</name>
<dbReference type="InterPro" id="IPR013970">
    <property type="entry name" value="Rfa2"/>
</dbReference>
<accession>A0A1B6FDH9</accession>
<dbReference type="GO" id="GO:0006260">
    <property type="term" value="P:DNA replication"/>
    <property type="evidence" value="ECO:0007669"/>
    <property type="project" value="InterPro"/>
</dbReference>
<dbReference type="PANTHER" id="PTHR15114">
    <property type="entry name" value="REPLICATION PROTEIN A3"/>
    <property type="match status" value="1"/>
</dbReference>
<keyword evidence="3" id="KW-0539">Nucleus</keyword>
<evidence type="ECO:0008006" key="7">
    <source>
        <dbReference type="Google" id="ProtNLM"/>
    </source>
</evidence>
<dbReference type="GO" id="GO:0006284">
    <property type="term" value="P:base-excision repair"/>
    <property type="evidence" value="ECO:0007669"/>
    <property type="project" value="TreeGrafter"/>
</dbReference>
<dbReference type="GO" id="GO:0005662">
    <property type="term" value="C:DNA replication factor A complex"/>
    <property type="evidence" value="ECO:0007669"/>
    <property type="project" value="TreeGrafter"/>
</dbReference>
<evidence type="ECO:0000313" key="6">
    <source>
        <dbReference type="EMBL" id="JAS61154.1"/>
    </source>
</evidence>
<reference evidence="5" key="1">
    <citation type="submission" date="2015-11" db="EMBL/GenBank/DDBJ databases">
        <title>De novo transcriptome assembly of four potential Pierce s Disease insect vectors from Arizona vineyards.</title>
        <authorList>
            <person name="Tassone E.E."/>
        </authorList>
    </citation>
    <scope>NUCLEOTIDE SEQUENCE</scope>
</reference>
<dbReference type="GO" id="GO:0003684">
    <property type="term" value="F:damaged DNA binding"/>
    <property type="evidence" value="ECO:0007669"/>
    <property type="project" value="TreeGrafter"/>
</dbReference>
<evidence type="ECO:0000256" key="1">
    <source>
        <dbReference type="ARBA" id="ARBA00004123"/>
    </source>
</evidence>
<dbReference type="GO" id="GO:0006289">
    <property type="term" value="P:nucleotide-excision repair"/>
    <property type="evidence" value="ECO:0007669"/>
    <property type="project" value="TreeGrafter"/>
</dbReference>
<comment type="similarity">
    <text evidence="2">Belongs to the replication factor A protein 3 family.</text>
</comment>
<dbReference type="InterPro" id="IPR012340">
    <property type="entry name" value="NA-bd_OB-fold"/>
</dbReference>